<organism evidence="1 2">
    <name type="scientific">Suillus subaureus</name>
    <dbReference type="NCBI Taxonomy" id="48587"/>
    <lineage>
        <taxon>Eukaryota</taxon>
        <taxon>Fungi</taxon>
        <taxon>Dikarya</taxon>
        <taxon>Basidiomycota</taxon>
        <taxon>Agaricomycotina</taxon>
        <taxon>Agaricomycetes</taxon>
        <taxon>Agaricomycetidae</taxon>
        <taxon>Boletales</taxon>
        <taxon>Suillineae</taxon>
        <taxon>Suillaceae</taxon>
        <taxon>Suillus</taxon>
    </lineage>
</organism>
<proteinExistence type="predicted"/>
<dbReference type="AlphaFoldDB" id="A0A9P7ELN1"/>
<evidence type="ECO:0000313" key="1">
    <source>
        <dbReference type="EMBL" id="KAG1824899.1"/>
    </source>
</evidence>
<dbReference type="GeneID" id="64628505"/>
<protein>
    <submittedName>
        <fullName evidence="1">Uncharacterized protein</fullName>
    </submittedName>
</protein>
<evidence type="ECO:0000313" key="2">
    <source>
        <dbReference type="Proteomes" id="UP000807769"/>
    </source>
</evidence>
<reference evidence="1" key="1">
    <citation type="journal article" date="2020" name="New Phytol.">
        <title>Comparative genomics reveals dynamic genome evolution in host specialist ectomycorrhizal fungi.</title>
        <authorList>
            <person name="Lofgren L.A."/>
            <person name="Nguyen N.H."/>
            <person name="Vilgalys R."/>
            <person name="Ruytinx J."/>
            <person name="Liao H.L."/>
            <person name="Branco S."/>
            <person name="Kuo A."/>
            <person name="LaButti K."/>
            <person name="Lipzen A."/>
            <person name="Andreopoulos W."/>
            <person name="Pangilinan J."/>
            <person name="Riley R."/>
            <person name="Hundley H."/>
            <person name="Na H."/>
            <person name="Barry K."/>
            <person name="Grigoriev I.V."/>
            <person name="Stajich J.E."/>
            <person name="Kennedy P.G."/>
        </authorList>
    </citation>
    <scope>NUCLEOTIDE SEQUENCE</scope>
    <source>
        <strain evidence="1">MN1</strain>
    </source>
</reference>
<accession>A0A9P7ELN1</accession>
<dbReference type="EMBL" id="JABBWG010000003">
    <property type="protein sequence ID" value="KAG1824899.1"/>
    <property type="molecule type" value="Genomic_DNA"/>
</dbReference>
<comment type="caution">
    <text evidence="1">The sequence shown here is derived from an EMBL/GenBank/DDBJ whole genome shotgun (WGS) entry which is preliminary data.</text>
</comment>
<gene>
    <name evidence="1" type="ORF">BJ212DRAFT_1323093</name>
</gene>
<sequence>MPTKLIRCIFNYRHSHIYCKACQILMRSSYCTTRSSHHWSTVSDDGTVIGGIRR</sequence>
<name>A0A9P7ELN1_9AGAM</name>
<dbReference type="RefSeq" id="XP_041198616.1">
    <property type="nucleotide sequence ID" value="XM_041334488.1"/>
</dbReference>
<dbReference type="Proteomes" id="UP000807769">
    <property type="component" value="Unassembled WGS sequence"/>
</dbReference>
<keyword evidence="2" id="KW-1185">Reference proteome</keyword>